<gene>
    <name evidence="7" type="ORF">RRG46_02220</name>
</gene>
<accession>A0ABD8AHY3</accession>
<evidence type="ECO:0000256" key="5">
    <source>
        <dbReference type="SAM" id="Coils"/>
    </source>
</evidence>
<dbReference type="SUPFAM" id="SSF52540">
    <property type="entry name" value="P-loop containing nucleoside triphosphate hydrolases"/>
    <property type="match status" value="1"/>
</dbReference>
<comment type="subcellular location">
    <subcellularLocation>
        <location evidence="1">Membrane</location>
        <topology evidence="1">Multi-pass membrane protein</topology>
    </subcellularLocation>
</comment>
<sequence>MLFIFSIYNIDTGTLLWKSNISFWRKLINIFVSLSGFLGVISIYLFAKKSNIAYIAAILNALLYCLFSFTNGLVIDGFLQIIYIFILLILYIKQYINKNKKIYLIRNSIYSSILFVFYFLVFFIAFYFLNPLTNSIIGKILNIDYLEFGSNFNYKIISAILLAIFNSVSVVALTMMAAGFRDSWIIWCIKNILCFIFFSGIAFLSFVAIIVNFIYFIVSIYLYLVTSKDKSFKIAFIGMGASGKSTIIGKIGNFLKEYNIKVIHERNIDEKYENYMKDLKKYGYKTQKIFFKDRYKQIKEMQQYERSLIDRHMIDDFLYPKVLMDIKCFTKLQRFKWNFYYKVKYYFLLSIQPKVDLTFVILRNYKEIKKNREKASENKGDKEEERRKLELKNDEFFKAINQEYLDDNNTLNPFFEKKLKYFSKKYYVFINEEWENSTKEIKEIIMEGISNDG</sequence>
<evidence type="ECO:0000313" key="7">
    <source>
        <dbReference type="EMBL" id="WQQ19643.1"/>
    </source>
</evidence>
<feature type="transmembrane region" description="Helical" evidence="6">
    <location>
        <begin position="156"/>
        <end position="180"/>
    </location>
</feature>
<dbReference type="InterPro" id="IPR027417">
    <property type="entry name" value="P-loop_NTPase"/>
</dbReference>
<evidence type="ECO:0000313" key="8">
    <source>
        <dbReference type="Proteomes" id="UP001327314"/>
    </source>
</evidence>
<organism evidence="7 8">
    <name type="scientific">Mycoplasmopsis cynos</name>
    <dbReference type="NCBI Taxonomy" id="171284"/>
    <lineage>
        <taxon>Bacteria</taxon>
        <taxon>Bacillati</taxon>
        <taxon>Mycoplasmatota</taxon>
        <taxon>Mycoplasmoidales</taxon>
        <taxon>Metamycoplasmataceae</taxon>
        <taxon>Mycoplasmopsis</taxon>
    </lineage>
</organism>
<evidence type="ECO:0000256" key="2">
    <source>
        <dbReference type="ARBA" id="ARBA00022692"/>
    </source>
</evidence>
<dbReference type="RefSeq" id="WP_322936018.1">
    <property type="nucleotide sequence ID" value="NZ_CP140753.1"/>
</dbReference>
<evidence type="ECO:0000256" key="3">
    <source>
        <dbReference type="ARBA" id="ARBA00022989"/>
    </source>
</evidence>
<evidence type="ECO:0000256" key="6">
    <source>
        <dbReference type="SAM" id="Phobius"/>
    </source>
</evidence>
<evidence type="ECO:0000256" key="4">
    <source>
        <dbReference type="ARBA" id="ARBA00023136"/>
    </source>
</evidence>
<proteinExistence type="predicted"/>
<feature type="transmembrane region" description="Helical" evidence="6">
    <location>
        <begin position="27"/>
        <end position="47"/>
    </location>
</feature>
<dbReference type="EMBL" id="CP141046">
    <property type="protein sequence ID" value="WQQ19643.1"/>
    <property type="molecule type" value="Genomic_DNA"/>
</dbReference>
<dbReference type="Proteomes" id="UP001327314">
    <property type="component" value="Chromosome"/>
</dbReference>
<feature type="coiled-coil region" evidence="5">
    <location>
        <begin position="365"/>
        <end position="392"/>
    </location>
</feature>
<protein>
    <submittedName>
        <fullName evidence="7">Nicotinamide mononucleotide transporter</fullName>
    </submittedName>
</protein>
<dbReference type="Pfam" id="PF04973">
    <property type="entry name" value="NMN_transporter"/>
    <property type="match status" value="1"/>
</dbReference>
<keyword evidence="2 6" id="KW-0812">Transmembrane</keyword>
<keyword evidence="3 6" id="KW-1133">Transmembrane helix</keyword>
<dbReference type="Gene3D" id="3.40.50.300">
    <property type="entry name" value="P-loop containing nucleotide triphosphate hydrolases"/>
    <property type="match status" value="1"/>
</dbReference>
<feature type="transmembrane region" description="Helical" evidence="6">
    <location>
        <begin position="52"/>
        <end position="71"/>
    </location>
</feature>
<dbReference type="AlphaFoldDB" id="A0ABD8AHY3"/>
<feature type="transmembrane region" description="Helical" evidence="6">
    <location>
        <begin position="108"/>
        <end position="129"/>
    </location>
</feature>
<keyword evidence="4 6" id="KW-0472">Membrane</keyword>
<name>A0ABD8AHY3_9BACT</name>
<dbReference type="InterPro" id="IPR006419">
    <property type="entry name" value="NMN_transpt_PnuC"/>
</dbReference>
<evidence type="ECO:0000256" key="1">
    <source>
        <dbReference type="ARBA" id="ARBA00004141"/>
    </source>
</evidence>
<keyword evidence="5" id="KW-0175">Coiled coil</keyword>
<reference evidence="7 8" key="1">
    <citation type="submission" date="2023-12" db="EMBL/GenBank/DDBJ databases">
        <title>Hybrid Genome Assemblies of Mycoplasma cynos and Mycoplasma felis isolated from Dogs and Cats with Infectious Respiratory Disease.</title>
        <authorList>
            <person name="Framst I."/>
            <person name="Cai H."/>
            <person name="Ramesh P."/>
            <person name="Maboni G."/>
        </authorList>
    </citation>
    <scope>NUCLEOTIDE SEQUENCE [LARGE SCALE GENOMIC DNA]</scope>
    <source>
        <strain evidence="7 8">30510</strain>
    </source>
</reference>
<feature type="transmembrane region" description="Helical" evidence="6">
    <location>
        <begin position="77"/>
        <end position="96"/>
    </location>
</feature>
<feature type="transmembrane region" description="Helical" evidence="6">
    <location>
        <begin position="192"/>
        <end position="224"/>
    </location>
</feature>
<dbReference type="GO" id="GO:0016020">
    <property type="term" value="C:membrane"/>
    <property type="evidence" value="ECO:0007669"/>
    <property type="project" value="UniProtKB-SubCell"/>
</dbReference>